<sequence>MQSCQKLLALRPNEGKIFLDLEGAGQQPAPRLRDGKGWPKGPDPGGKAAAGPSRLASPDTARPDRRAGQPQNQNN</sequence>
<evidence type="ECO:0000313" key="2">
    <source>
        <dbReference type="EMBL" id="AFC26315.1"/>
    </source>
</evidence>
<protein>
    <submittedName>
        <fullName evidence="2">Uncharacterized protein</fullName>
    </submittedName>
</protein>
<name>H6L5R5_SAPGL</name>
<evidence type="ECO:0000313" key="3">
    <source>
        <dbReference type="Proteomes" id="UP000007519"/>
    </source>
</evidence>
<organism evidence="2 3">
    <name type="scientific">Saprospira grandis (strain Lewin)</name>
    <dbReference type="NCBI Taxonomy" id="984262"/>
    <lineage>
        <taxon>Bacteria</taxon>
        <taxon>Pseudomonadati</taxon>
        <taxon>Bacteroidota</taxon>
        <taxon>Saprospiria</taxon>
        <taxon>Saprospirales</taxon>
        <taxon>Saprospiraceae</taxon>
        <taxon>Saprospira</taxon>
    </lineage>
</organism>
<gene>
    <name evidence="2" type="ordered locus">SGRA_3591</name>
</gene>
<accession>H6L5R5</accession>
<dbReference type="STRING" id="984262.SGRA_3591"/>
<dbReference type="KEGG" id="sgn:SGRA_3591"/>
<dbReference type="EMBL" id="CP002831">
    <property type="protein sequence ID" value="AFC26315.1"/>
    <property type="molecule type" value="Genomic_DNA"/>
</dbReference>
<feature type="region of interest" description="Disordered" evidence="1">
    <location>
        <begin position="21"/>
        <end position="75"/>
    </location>
</feature>
<keyword evidence="3" id="KW-1185">Reference proteome</keyword>
<reference evidence="2 3" key="1">
    <citation type="journal article" date="2012" name="Stand. Genomic Sci.">
        <title>Complete genome sequencing and analysis of Saprospira grandis str. Lewin, a predatory marine bacterium.</title>
        <authorList>
            <person name="Saw J.H."/>
            <person name="Yuryev A."/>
            <person name="Kanbe M."/>
            <person name="Hou S."/>
            <person name="Young A.G."/>
            <person name="Aizawa S."/>
            <person name="Alam M."/>
        </authorList>
    </citation>
    <scope>NUCLEOTIDE SEQUENCE [LARGE SCALE GENOMIC DNA]</scope>
    <source>
        <strain evidence="2 3">Lewin</strain>
    </source>
</reference>
<evidence type="ECO:0000256" key="1">
    <source>
        <dbReference type="SAM" id="MobiDB-lite"/>
    </source>
</evidence>
<dbReference type="AlphaFoldDB" id="H6L5R5"/>
<dbReference type="Proteomes" id="UP000007519">
    <property type="component" value="Chromosome"/>
</dbReference>
<proteinExistence type="predicted"/>
<dbReference type="HOGENOM" id="CLU_2668954_0_0_10"/>